<evidence type="ECO:0000256" key="8">
    <source>
        <dbReference type="ARBA" id="ARBA00024334"/>
    </source>
</evidence>
<evidence type="ECO:0000256" key="3">
    <source>
        <dbReference type="ARBA" id="ARBA00022679"/>
    </source>
</evidence>
<evidence type="ECO:0008006" key="14">
    <source>
        <dbReference type="Google" id="ProtNLM"/>
    </source>
</evidence>
<keyword evidence="3" id="KW-0808">Transferase</keyword>
<feature type="domain" description="EF-hand" evidence="11">
    <location>
        <begin position="527"/>
        <end position="559"/>
    </location>
</feature>
<feature type="domain" description="Protein kinase" evidence="10">
    <location>
        <begin position="76"/>
        <end position="443"/>
    </location>
</feature>
<feature type="compositionally biased region" description="Acidic residues" evidence="9">
    <location>
        <begin position="25"/>
        <end position="34"/>
    </location>
</feature>
<dbReference type="GO" id="GO:0004674">
    <property type="term" value="F:protein serine/threonine kinase activity"/>
    <property type="evidence" value="ECO:0007669"/>
    <property type="project" value="UniProtKB-KW"/>
</dbReference>
<dbReference type="PANTHER" id="PTHR24349">
    <property type="entry name" value="SERINE/THREONINE-PROTEIN KINASE"/>
    <property type="match status" value="1"/>
</dbReference>
<comment type="similarity">
    <text evidence="8">Belongs to the protein kinase superfamily. Ser/Thr protein kinase family. CDPK subfamily.</text>
</comment>
<feature type="region of interest" description="Disordered" evidence="9">
    <location>
        <begin position="11"/>
        <end position="49"/>
    </location>
</feature>
<evidence type="ECO:0000256" key="7">
    <source>
        <dbReference type="ARBA" id="ARBA00022840"/>
    </source>
</evidence>
<comment type="cofactor">
    <cofactor evidence="1">
        <name>Mg(2+)</name>
        <dbReference type="ChEBI" id="CHEBI:18420"/>
    </cofactor>
</comment>
<evidence type="ECO:0000256" key="2">
    <source>
        <dbReference type="ARBA" id="ARBA00022527"/>
    </source>
</evidence>
<proteinExistence type="inferred from homology"/>
<dbReference type="SUPFAM" id="SSF47473">
    <property type="entry name" value="EF-hand"/>
    <property type="match status" value="1"/>
</dbReference>
<comment type="caution">
    <text evidence="12">The sequence shown here is derived from an EMBL/GenBank/DDBJ whole genome shotgun (WGS) entry which is preliminary data.</text>
</comment>
<dbReference type="InterPro" id="IPR050205">
    <property type="entry name" value="CDPK_Ser/Thr_kinases"/>
</dbReference>
<dbReference type="Gene3D" id="1.10.238.10">
    <property type="entry name" value="EF-hand"/>
    <property type="match status" value="2"/>
</dbReference>
<gene>
    <name evidence="12" type="ORF">CTEN210_16093</name>
</gene>
<dbReference type="PROSITE" id="PS00108">
    <property type="entry name" value="PROTEIN_KINASE_ST"/>
    <property type="match status" value="1"/>
</dbReference>
<dbReference type="EMBL" id="BLLK01000069">
    <property type="protein sequence ID" value="GFH59617.1"/>
    <property type="molecule type" value="Genomic_DNA"/>
</dbReference>
<dbReference type="PROSITE" id="PS50011">
    <property type="entry name" value="PROTEIN_KINASE_DOM"/>
    <property type="match status" value="1"/>
</dbReference>
<dbReference type="InterPro" id="IPR002048">
    <property type="entry name" value="EF_hand_dom"/>
</dbReference>
<feature type="domain" description="EF-hand" evidence="11">
    <location>
        <begin position="596"/>
        <end position="628"/>
    </location>
</feature>
<dbReference type="Pfam" id="PF00069">
    <property type="entry name" value="Pkinase"/>
    <property type="match status" value="1"/>
</dbReference>
<evidence type="ECO:0000259" key="10">
    <source>
        <dbReference type="PROSITE" id="PS50011"/>
    </source>
</evidence>
<dbReference type="Proteomes" id="UP001054902">
    <property type="component" value="Unassembled WGS sequence"/>
</dbReference>
<evidence type="ECO:0000256" key="5">
    <source>
        <dbReference type="ARBA" id="ARBA00022741"/>
    </source>
</evidence>
<keyword evidence="6" id="KW-0418">Kinase</keyword>
<keyword evidence="4" id="KW-0677">Repeat</keyword>
<dbReference type="GO" id="GO:0005509">
    <property type="term" value="F:calcium ion binding"/>
    <property type="evidence" value="ECO:0007669"/>
    <property type="project" value="InterPro"/>
</dbReference>
<dbReference type="GO" id="GO:0005524">
    <property type="term" value="F:ATP binding"/>
    <property type="evidence" value="ECO:0007669"/>
    <property type="project" value="UniProtKB-KW"/>
</dbReference>
<evidence type="ECO:0000256" key="4">
    <source>
        <dbReference type="ARBA" id="ARBA00022737"/>
    </source>
</evidence>
<feature type="domain" description="EF-hand" evidence="11">
    <location>
        <begin position="490"/>
        <end position="525"/>
    </location>
</feature>
<dbReference type="InterPro" id="IPR008271">
    <property type="entry name" value="Ser/Thr_kinase_AS"/>
</dbReference>
<feature type="compositionally biased region" description="Polar residues" evidence="9">
    <location>
        <begin position="39"/>
        <end position="49"/>
    </location>
</feature>
<protein>
    <recommendedName>
        <fullName evidence="14">Calmodulin</fullName>
    </recommendedName>
</protein>
<keyword evidence="5" id="KW-0547">Nucleotide-binding</keyword>
<dbReference type="Gene3D" id="1.10.510.10">
    <property type="entry name" value="Transferase(Phosphotransferase) domain 1"/>
    <property type="match status" value="1"/>
</dbReference>
<evidence type="ECO:0000313" key="13">
    <source>
        <dbReference type="Proteomes" id="UP001054902"/>
    </source>
</evidence>
<dbReference type="SMART" id="SM00054">
    <property type="entry name" value="EFh"/>
    <property type="match status" value="4"/>
</dbReference>
<accession>A0AAD3D8Y8</accession>
<reference evidence="12 13" key="1">
    <citation type="journal article" date="2021" name="Sci. Rep.">
        <title>The genome of the diatom Chaetoceros tenuissimus carries an ancient integrated fragment of an extant virus.</title>
        <authorList>
            <person name="Hongo Y."/>
            <person name="Kimura K."/>
            <person name="Takaki Y."/>
            <person name="Yoshida Y."/>
            <person name="Baba S."/>
            <person name="Kobayashi G."/>
            <person name="Nagasaki K."/>
            <person name="Hano T."/>
            <person name="Tomaru Y."/>
        </authorList>
    </citation>
    <scope>NUCLEOTIDE SEQUENCE [LARGE SCALE GENOMIC DNA]</scope>
    <source>
        <strain evidence="12 13">NIES-3715</strain>
    </source>
</reference>
<dbReference type="InterPro" id="IPR011009">
    <property type="entry name" value="Kinase-like_dom_sf"/>
</dbReference>
<feature type="region of interest" description="Disordered" evidence="9">
    <location>
        <begin position="652"/>
        <end position="675"/>
    </location>
</feature>
<dbReference type="FunFam" id="1.10.238.10:FF:000003">
    <property type="entry name" value="Calmodulin A"/>
    <property type="match status" value="1"/>
</dbReference>
<feature type="compositionally biased region" description="Basic and acidic residues" evidence="9">
    <location>
        <begin position="14"/>
        <end position="24"/>
    </location>
</feature>
<keyword evidence="13" id="KW-1185">Reference proteome</keyword>
<dbReference type="InterPro" id="IPR011992">
    <property type="entry name" value="EF-hand-dom_pair"/>
</dbReference>
<sequence length="675" mass="76047">MNPLVKTCLIDSHQSNKDTNRTELSEEEEEDPYFDENNVARSASMDTSTSSMKPVIADLGINIMGRHKNRDPLHVYEPAKVLGTGSMGTVSMVKKRKDAVGGSARVKNLSTRSRLEMHGVHPLAVKICTVPILGPFFESCTGLEEYTKSTPLQDVNDSTHATGLPKRLSEVLDNMGSVGNFGKLVAMNISNHQPNHIRINKVLKRDREMGNYEPYYALKSIHFDRVNDVTFVSELKNEISILRRLDHAHISRLIETYGHNGNMYLVLELCSGGDLYTRDPYTEDQAARIVNSIMSAVAFMHDHGIMHRDLKYENVMFANSSPKAEVKIIDFGLSKRHNPDDVLKEGVGTVYTMSPQVLEGNYTNKADVWAIGVLAYMLLSSQMPFYGRKRKDILDKIMNCDFDFKGRRWGMVSRQAKSFVAELLQYDQDYRPSAEEATQSLWLNMKMSSSVRTANEDDMEAVATSFESYSKLPTLKKLGLMIIAHNCTSEEIGRLRKAFKKYDKKKNGLINLEEFSACLSIYGWNQEYIEDLFRAVDLDGTGTIKYTEFLAATIQTTGLVTEERVAEAFDRLDSDDSGFISFRNLRDLFGADVPKEYINQIIAEADIKQDKKISYDEFLAMWEGELEENQIEELAGIGNNRTVSDIAIDVVDDDRSDGDESSGILAGNLSDRPNF</sequence>
<evidence type="ECO:0000313" key="12">
    <source>
        <dbReference type="EMBL" id="GFH59617.1"/>
    </source>
</evidence>
<dbReference type="SUPFAM" id="SSF56112">
    <property type="entry name" value="Protein kinase-like (PK-like)"/>
    <property type="match status" value="1"/>
</dbReference>
<evidence type="ECO:0000256" key="1">
    <source>
        <dbReference type="ARBA" id="ARBA00001946"/>
    </source>
</evidence>
<keyword evidence="7" id="KW-0067">ATP-binding</keyword>
<dbReference type="Pfam" id="PF13499">
    <property type="entry name" value="EF-hand_7"/>
    <property type="match status" value="2"/>
</dbReference>
<keyword evidence="2" id="KW-0723">Serine/threonine-protein kinase</keyword>
<dbReference type="PROSITE" id="PS50222">
    <property type="entry name" value="EF_HAND_2"/>
    <property type="match status" value="4"/>
</dbReference>
<dbReference type="CDD" id="cd00051">
    <property type="entry name" value="EFh"/>
    <property type="match status" value="1"/>
</dbReference>
<name>A0AAD3D8Y8_9STRA</name>
<dbReference type="Gene3D" id="3.30.200.20">
    <property type="entry name" value="Phosphorylase Kinase, domain 1"/>
    <property type="match status" value="1"/>
</dbReference>
<organism evidence="12 13">
    <name type="scientific">Chaetoceros tenuissimus</name>
    <dbReference type="NCBI Taxonomy" id="426638"/>
    <lineage>
        <taxon>Eukaryota</taxon>
        <taxon>Sar</taxon>
        <taxon>Stramenopiles</taxon>
        <taxon>Ochrophyta</taxon>
        <taxon>Bacillariophyta</taxon>
        <taxon>Coscinodiscophyceae</taxon>
        <taxon>Chaetocerotophycidae</taxon>
        <taxon>Chaetocerotales</taxon>
        <taxon>Chaetocerotaceae</taxon>
        <taxon>Chaetoceros</taxon>
    </lineage>
</organism>
<dbReference type="AlphaFoldDB" id="A0AAD3D8Y8"/>
<evidence type="ECO:0000256" key="9">
    <source>
        <dbReference type="SAM" id="MobiDB-lite"/>
    </source>
</evidence>
<evidence type="ECO:0000259" key="11">
    <source>
        <dbReference type="PROSITE" id="PS50222"/>
    </source>
</evidence>
<evidence type="ECO:0000256" key="6">
    <source>
        <dbReference type="ARBA" id="ARBA00022777"/>
    </source>
</evidence>
<dbReference type="SMART" id="SM00220">
    <property type="entry name" value="S_TKc"/>
    <property type="match status" value="1"/>
</dbReference>
<feature type="domain" description="EF-hand" evidence="11">
    <location>
        <begin position="560"/>
        <end position="595"/>
    </location>
</feature>
<dbReference type="InterPro" id="IPR000719">
    <property type="entry name" value="Prot_kinase_dom"/>
</dbReference>